<dbReference type="InterPro" id="IPR007492">
    <property type="entry name" value="LytTR_DNA-bd_dom"/>
</dbReference>
<keyword evidence="3" id="KW-1185">Reference proteome</keyword>
<sequence>MNSSAIHDAVVVKNKGEIRRIAFQDIIYIEKSLRKIFFHLSSEVFCTYGKFDMYVVDLPEEFYLCSRSYIINLSKVIIMKDQTIYFVDGKDIRIGRDKFYGARKAYSAFIAE</sequence>
<evidence type="ECO:0000313" key="2">
    <source>
        <dbReference type="EMBL" id="MBN7772111.1"/>
    </source>
</evidence>
<organism evidence="2 3">
    <name type="scientific">Clostridium aminobutyricum</name>
    <dbReference type="NCBI Taxonomy" id="33953"/>
    <lineage>
        <taxon>Bacteria</taxon>
        <taxon>Bacillati</taxon>
        <taxon>Bacillota</taxon>
        <taxon>Clostridia</taxon>
        <taxon>Eubacteriales</taxon>
        <taxon>Clostridiaceae</taxon>
        <taxon>Clostridium</taxon>
    </lineage>
</organism>
<accession>A0A939D6T3</accession>
<dbReference type="AlphaFoldDB" id="A0A939D6T3"/>
<reference evidence="2" key="1">
    <citation type="submission" date="2021-02" db="EMBL/GenBank/DDBJ databases">
        <title>Abyssanaerobacter marinus gen.nov., sp., nov, anaerobic bacterium isolated from the Onnuri vent field of Indian Ocean and suggestion of Mogibacteriaceae fam. nov., and proposal of reclassification of ambiguous this family's genus member.</title>
        <authorList>
            <person name="Kim Y.J."/>
            <person name="Yang J.-A."/>
        </authorList>
    </citation>
    <scope>NUCLEOTIDE SEQUENCE</scope>
    <source>
        <strain evidence="2">DSM 2634</strain>
    </source>
</reference>
<proteinExistence type="predicted"/>
<dbReference type="PROSITE" id="PS50930">
    <property type="entry name" value="HTH_LYTTR"/>
    <property type="match status" value="1"/>
</dbReference>
<dbReference type="Gene3D" id="2.40.50.1020">
    <property type="entry name" value="LytTr DNA-binding domain"/>
    <property type="match status" value="1"/>
</dbReference>
<dbReference type="EMBL" id="JAFJZZ010000001">
    <property type="protein sequence ID" value="MBN7772111.1"/>
    <property type="molecule type" value="Genomic_DNA"/>
</dbReference>
<comment type="caution">
    <text evidence="2">The sequence shown here is derived from an EMBL/GenBank/DDBJ whole genome shotgun (WGS) entry which is preliminary data.</text>
</comment>
<dbReference type="SMART" id="SM00850">
    <property type="entry name" value="LytTR"/>
    <property type="match status" value="1"/>
</dbReference>
<feature type="domain" description="HTH LytTR-type" evidence="1">
    <location>
        <begin position="10"/>
        <end position="76"/>
    </location>
</feature>
<evidence type="ECO:0000313" key="3">
    <source>
        <dbReference type="Proteomes" id="UP000664545"/>
    </source>
</evidence>
<dbReference type="RefSeq" id="WP_206580887.1">
    <property type="nucleotide sequence ID" value="NZ_JAFJZZ010000001.1"/>
</dbReference>
<protein>
    <submittedName>
        <fullName evidence="2">LytTR family transcriptional regulator</fullName>
    </submittedName>
</protein>
<gene>
    <name evidence="2" type="ORF">JYB65_01940</name>
</gene>
<dbReference type="Proteomes" id="UP000664545">
    <property type="component" value="Unassembled WGS sequence"/>
</dbReference>
<name>A0A939D6T3_CLOAM</name>
<evidence type="ECO:0000259" key="1">
    <source>
        <dbReference type="PROSITE" id="PS50930"/>
    </source>
</evidence>
<dbReference type="Pfam" id="PF04397">
    <property type="entry name" value="LytTR"/>
    <property type="match status" value="1"/>
</dbReference>
<dbReference type="GO" id="GO:0003677">
    <property type="term" value="F:DNA binding"/>
    <property type="evidence" value="ECO:0007669"/>
    <property type="project" value="InterPro"/>
</dbReference>